<evidence type="ECO:0000256" key="1">
    <source>
        <dbReference type="ARBA" id="ARBA00004370"/>
    </source>
</evidence>
<reference evidence="7 8" key="1">
    <citation type="journal article" date="2013" name="Genome Announc.">
        <title>Draft Genome Sequence of Cesiribacter andamanensis Strain AMV16T, Isolated from a Soil Sample from a Mud Volcano in the Andaman Islands, India.</title>
        <authorList>
            <person name="Shivaji S."/>
            <person name="Ara S."/>
            <person name="Begum Z."/>
            <person name="Srinivas T.N."/>
            <person name="Singh A."/>
            <person name="Kumar Pinnaka A."/>
        </authorList>
    </citation>
    <scope>NUCLEOTIDE SEQUENCE [LARGE SCALE GENOMIC DNA]</scope>
    <source>
        <strain evidence="7 8">AMV16</strain>
    </source>
</reference>
<evidence type="ECO:0000256" key="2">
    <source>
        <dbReference type="ARBA" id="ARBA00022692"/>
    </source>
</evidence>
<keyword evidence="2 5" id="KW-0812">Transmembrane</keyword>
<dbReference type="STRING" id="1279009.ADICEAN_01370"/>
<evidence type="ECO:0000256" key="4">
    <source>
        <dbReference type="ARBA" id="ARBA00023136"/>
    </source>
</evidence>
<accession>M7N8H9</accession>
<feature type="domain" description="Fatty acid hydroxylase" evidence="6">
    <location>
        <begin position="97"/>
        <end position="233"/>
    </location>
</feature>
<dbReference type="Pfam" id="PF04116">
    <property type="entry name" value="FA_hydroxylase"/>
    <property type="match status" value="1"/>
</dbReference>
<dbReference type="GO" id="GO:0016491">
    <property type="term" value="F:oxidoreductase activity"/>
    <property type="evidence" value="ECO:0007669"/>
    <property type="project" value="InterPro"/>
</dbReference>
<protein>
    <submittedName>
        <fullName evidence="7">Fatty acid hydroxylase superfamily protein</fullName>
    </submittedName>
</protein>
<comment type="subcellular location">
    <subcellularLocation>
        <location evidence="1">Membrane</location>
    </subcellularLocation>
</comment>
<dbReference type="eggNOG" id="COG3000">
    <property type="taxonomic scope" value="Bacteria"/>
</dbReference>
<evidence type="ECO:0000259" key="6">
    <source>
        <dbReference type="Pfam" id="PF04116"/>
    </source>
</evidence>
<dbReference type="RefSeq" id="WP_009194770.1">
    <property type="nucleotide sequence ID" value="NZ_AODQ01000024.1"/>
</dbReference>
<evidence type="ECO:0000256" key="5">
    <source>
        <dbReference type="SAM" id="Phobius"/>
    </source>
</evidence>
<keyword evidence="8" id="KW-1185">Reference proteome</keyword>
<dbReference type="GO" id="GO:0016020">
    <property type="term" value="C:membrane"/>
    <property type="evidence" value="ECO:0007669"/>
    <property type="project" value="UniProtKB-SubCell"/>
</dbReference>
<keyword evidence="3 5" id="KW-1133">Transmembrane helix</keyword>
<keyword evidence="4 5" id="KW-0472">Membrane</keyword>
<evidence type="ECO:0000313" key="8">
    <source>
        <dbReference type="Proteomes" id="UP000011910"/>
    </source>
</evidence>
<dbReference type="PANTHER" id="PTHR11863">
    <property type="entry name" value="STEROL DESATURASE"/>
    <property type="match status" value="1"/>
</dbReference>
<dbReference type="OrthoDB" id="9770329at2"/>
<dbReference type="Proteomes" id="UP000011910">
    <property type="component" value="Unassembled WGS sequence"/>
</dbReference>
<comment type="caution">
    <text evidence="7">The sequence shown here is derived from an EMBL/GenBank/DDBJ whole genome shotgun (WGS) entry which is preliminary data.</text>
</comment>
<evidence type="ECO:0000256" key="3">
    <source>
        <dbReference type="ARBA" id="ARBA00022989"/>
    </source>
</evidence>
<dbReference type="GO" id="GO:0005506">
    <property type="term" value="F:iron ion binding"/>
    <property type="evidence" value="ECO:0007669"/>
    <property type="project" value="InterPro"/>
</dbReference>
<dbReference type="GO" id="GO:0008610">
    <property type="term" value="P:lipid biosynthetic process"/>
    <property type="evidence" value="ECO:0007669"/>
    <property type="project" value="InterPro"/>
</dbReference>
<name>M7N8H9_9BACT</name>
<evidence type="ECO:0000313" key="7">
    <source>
        <dbReference type="EMBL" id="EMR03521.1"/>
    </source>
</evidence>
<gene>
    <name evidence="7" type="ORF">ADICEAN_01370</name>
</gene>
<dbReference type="InterPro" id="IPR050307">
    <property type="entry name" value="Sterol_Desaturase_Related"/>
</dbReference>
<dbReference type="EMBL" id="AODQ01000024">
    <property type="protein sequence ID" value="EMR03521.1"/>
    <property type="molecule type" value="Genomic_DNA"/>
</dbReference>
<dbReference type="InterPro" id="IPR006694">
    <property type="entry name" value="Fatty_acid_hydroxylase"/>
</dbReference>
<feature type="transmembrane region" description="Helical" evidence="5">
    <location>
        <begin position="12"/>
        <end position="31"/>
    </location>
</feature>
<proteinExistence type="predicted"/>
<dbReference type="AlphaFoldDB" id="M7N8H9"/>
<organism evidence="7 8">
    <name type="scientific">Cesiribacter andamanensis AMV16</name>
    <dbReference type="NCBI Taxonomy" id="1279009"/>
    <lineage>
        <taxon>Bacteria</taxon>
        <taxon>Pseudomonadati</taxon>
        <taxon>Bacteroidota</taxon>
        <taxon>Cytophagia</taxon>
        <taxon>Cytophagales</taxon>
        <taxon>Cesiribacteraceae</taxon>
        <taxon>Cesiribacter</taxon>
    </lineage>
</organism>
<sequence length="269" mass="30405">MTGTISQLIRNVYDLRGTPLIALTIGVLFVLEKRYALRRQQLPLLKRLSTNAAVVSTAMPVLRLALIPAMVRAARLGEQKRLGVLRLLPLPPAATTLLAFLALDWGNYLWHWANHRWPLLWRFHQVHHADLDMDVSTALRFHIGELLASVPGKGAWVLLIGASPRATLLYEVAFEAANCFHHSNLRLPEQTDRSLARLFVTPRMHGIHHSVVEQETNSNYSVIFTLWDRLHGSLRLDVPQERITIGLPYVRQHLSAPSLLSMPFSPTPQ</sequence>